<dbReference type="Gene3D" id="3.40.50.300">
    <property type="entry name" value="P-loop containing nucleotide triphosphate hydrolases"/>
    <property type="match status" value="1"/>
</dbReference>
<protein>
    <submittedName>
        <fullName evidence="2">CobQ/CobB/MinD/ParA nucleotide binding domain protein</fullName>
    </submittedName>
</protein>
<name>A0A7H1MAT1_9NEIS</name>
<dbReference type="Proteomes" id="UP000516412">
    <property type="component" value="Chromosome"/>
</dbReference>
<reference evidence="2" key="1">
    <citation type="submission" date="2024-06" db="EMBL/GenBank/DDBJ databases">
        <title>Complete Genome Sequence of mouse commensal type strain Neisseria musculi.</title>
        <authorList>
            <person name="Thapa E."/>
            <person name="Aluvathingal J."/>
            <person name="Nadendla S."/>
            <person name="Mehta A."/>
            <person name="Tettelin H."/>
            <person name="Weyand N.J."/>
        </authorList>
    </citation>
    <scope>NUCLEOTIDE SEQUENCE</scope>
    <source>
        <strain evidence="2">NW831</strain>
    </source>
</reference>
<dbReference type="InterPro" id="IPR025669">
    <property type="entry name" value="AAA_dom"/>
</dbReference>
<evidence type="ECO:0000313" key="2">
    <source>
        <dbReference type="EMBL" id="QNT58746.1"/>
    </source>
</evidence>
<dbReference type="PANTHER" id="PTHR13696">
    <property type="entry name" value="P-LOOP CONTAINING NUCLEOSIDE TRIPHOSPHATE HYDROLASE"/>
    <property type="match status" value="1"/>
</dbReference>
<dbReference type="InterPro" id="IPR027417">
    <property type="entry name" value="P-loop_NTPase"/>
</dbReference>
<dbReference type="Pfam" id="PF13614">
    <property type="entry name" value="AAA_31"/>
    <property type="match status" value="1"/>
</dbReference>
<sequence length="300" mass="33614">MSVSVGVIGTKGGIGKTTIVANLGAILADMGFRVLIIDADPQASVSKYFKLHHKAPNGIVEFLLGENSTDLMRSVISKTVFPNLDIILSNDFKDDVRRRVDERIDRAFLVMSKLVMPFFDKSYDFILFDTQGAVGPVQDAVALASTVLLTPIKPDVLSVREFISGTQESLNRIRHSAVMNLKVPPMKALIYAQDRIRDSRMISEEVKNYFKVNFLDGNQKLLNTIIPAQKAFKEAATLQKPVHCIEREHLGKSEPALQIMLDLVHELFCIDNKPKFFNELSNLLPEYVNPENADKEDTHD</sequence>
<evidence type="ECO:0000259" key="1">
    <source>
        <dbReference type="Pfam" id="PF13614"/>
    </source>
</evidence>
<dbReference type="AlphaFoldDB" id="A0A7H1MAT1"/>
<organism evidence="2 3">
    <name type="scientific">Neisseria musculi</name>
    <dbReference type="NCBI Taxonomy" id="1815583"/>
    <lineage>
        <taxon>Bacteria</taxon>
        <taxon>Pseudomonadati</taxon>
        <taxon>Pseudomonadota</taxon>
        <taxon>Betaproteobacteria</taxon>
        <taxon>Neisseriales</taxon>
        <taxon>Neisseriaceae</taxon>
        <taxon>Neisseria</taxon>
    </lineage>
</organism>
<evidence type="ECO:0000313" key="3">
    <source>
        <dbReference type="Proteomes" id="UP000516412"/>
    </source>
</evidence>
<dbReference type="RefSeq" id="WP_187001096.1">
    <property type="nucleotide sequence ID" value="NZ_CP060414.2"/>
</dbReference>
<accession>A0A7H1MAT1</accession>
<dbReference type="KEGG" id="nmus:H7A79_0702"/>
<proteinExistence type="predicted"/>
<dbReference type="EMBL" id="CP060414">
    <property type="protein sequence ID" value="QNT58746.1"/>
    <property type="molecule type" value="Genomic_DNA"/>
</dbReference>
<dbReference type="InterPro" id="IPR050678">
    <property type="entry name" value="DNA_Partitioning_ATPase"/>
</dbReference>
<gene>
    <name evidence="2" type="ORF">H7A79_0702</name>
</gene>
<feature type="domain" description="AAA" evidence="1">
    <location>
        <begin position="7"/>
        <end position="160"/>
    </location>
</feature>
<dbReference type="PANTHER" id="PTHR13696:SF99">
    <property type="entry name" value="COBYRINIC ACID AC-DIAMIDE SYNTHASE"/>
    <property type="match status" value="1"/>
</dbReference>
<keyword evidence="3" id="KW-1185">Reference proteome</keyword>
<dbReference type="SUPFAM" id="SSF52540">
    <property type="entry name" value="P-loop containing nucleoside triphosphate hydrolases"/>
    <property type="match status" value="1"/>
</dbReference>